<organism evidence="2 3">
    <name type="scientific">Tuber borchii</name>
    <name type="common">White truffle</name>
    <dbReference type="NCBI Taxonomy" id="42251"/>
    <lineage>
        <taxon>Eukaryota</taxon>
        <taxon>Fungi</taxon>
        <taxon>Dikarya</taxon>
        <taxon>Ascomycota</taxon>
        <taxon>Pezizomycotina</taxon>
        <taxon>Pezizomycetes</taxon>
        <taxon>Pezizales</taxon>
        <taxon>Tuberaceae</taxon>
        <taxon>Tuber</taxon>
    </lineage>
</organism>
<protein>
    <submittedName>
        <fullName evidence="2">Uncharacterized protein</fullName>
    </submittedName>
</protein>
<feature type="region of interest" description="Disordered" evidence="1">
    <location>
        <begin position="1"/>
        <end position="36"/>
    </location>
</feature>
<sequence length="105" mass="11987">MPHPEPHHETGFPEPFSPDRNTTLPHPEGAARPNEELPVAAIQHKHHLRLLHRHRKADQVEEDMYAGLNVHDNPDNPDVIPEQEEEERKDGKIKKALHKISCGSI</sequence>
<dbReference type="Proteomes" id="UP000244722">
    <property type="component" value="Unassembled WGS sequence"/>
</dbReference>
<gene>
    <name evidence="2" type="ORF">B9Z19DRAFT_1118165</name>
</gene>
<feature type="compositionally biased region" description="Basic and acidic residues" evidence="1">
    <location>
        <begin position="1"/>
        <end position="11"/>
    </location>
</feature>
<accession>A0A2T7A985</accession>
<proteinExistence type="predicted"/>
<dbReference type="EMBL" id="NESQ01000002">
    <property type="protein sequence ID" value="PUU84283.1"/>
    <property type="molecule type" value="Genomic_DNA"/>
</dbReference>
<dbReference type="OrthoDB" id="5209158at2759"/>
<name>A0A2T7A985_TUBBO</name>
<keyword evidence="3" id="KW-1185">Reference proteome</keyword>
<evidence type="ECO:0000313" key="2">
    <source>
        <dbReference type="EMBL" id="PUU84283.1"/>
    </source>
</evidence>
<evidence type="ECO:0000256" key="1">
    <source>
        <dbReference type="SAM" id="MobiDB-lite"/>
    </source>
</evidence>
<reference evidence="2 3" key="1">
    <citation type="submission" date="2017-04" db="EMBL/GenBank/DDBJ databases">
        <title>Draft genome sequence of Tuber borchii Vittad., a whitish edible truffle.</title>
        <authorList>
            <consortium name="DOE Joint Genome Institute"/>
            <person name="Murat C."/>
            <person name="Kuo A."/>
            <person name="Barry K.W."/>
            <person name="Clum A."/>
            <person name="Dockter R.B."/>
            <person name="Fauchery L."/>
            <person name="Iotti M."/>
            <person name="Kohler A."/>
            <person name="Labutti K."/>
            <person name="Lindquist E.A."/>
            <person name="Lipzen A."/>
            <person name="Ohm R.A."/>
            <person name="Wang M."/>
            <person name="Grigoriev I.V."/>
            <person name="Zambonelli A."/>
            <person name="Martin F.M."/>
        </authorList>
    </citation>
    <scope>NUCLEOTIDE SEQUENCE [LARGE SCALE GENOMIC DNA]</scope>
    <source>
        <strain evidence="2 3">Tbo3840</strain>
    </source>
</reference>
<dbReference type="AlphaFoldDB" id="A0A2T7A985"/>
<evidence type="ECO:0000313" key="3">
    <source>
        <dbReference type="Proteomes" id="UP000244722"/>
    </source>
</evidence>
<comment type="caution">
    <text evidence="2">The sequence shown here is derived from an EMBL/GenBank/DDBJ whole genome shotgun (WGS) entry which is preliminary data.</text>
</comment>
<feature type="region of interest" description="Disordered" evidence="1">
    <location>
        <begin position="68"/>
        <end position="92"/>
    </location>
</feature>